<dbReference type="Pfam" id="PF03168">
    <property type="entry name" value="LEA_2"/>
    <property type="match status" value="1"/>
</dbReference>
<sequence>MADSPLKPPVSLQKPPGYKDPSASSGPGKGGRKARLPTSYQPKKKRRNCCRTCCCVLCFLILFLIVVAALASALFYLLFDPKLPVFHLISFRISDFKVSPKADGSYLDAEASIRVEFKNPNDKLGIVYGRIEYDVTVGEMTEFGRRSIPGFTQGRRNSTTVKAETGVKSKLLAVDDGGKMSSWFQSKTLPVKVEADTAVGLVVQGWSIGPLAVRLDCESRLKSVEAGDMPDCNIHFLRWITIRG</sequence>
<proteinExistence type="predicted"/>
<evidence type="ECO:0000256" key="1">
    <source>
        <dbReference type="ARBA" id="ARBA00004167"/>
    </source>
</evidence>
<dbReference type="OrthoDB" id="777695at2759"/>
<evidence type="ECO:0000259" key="7">
    <source>
        <dbReference type="Pfam" id="PF03168"/>
    </source>
</evidence>
<evidence type="ECO:0000313" key="10">
    <source>
        <dbReference type="RefSeq" id="XP_022150414.1"/>
    </source>
</evidence>
<evidence type="ECO:0000313" key="8">
    <source>
        <dbReference type="Proteomes" id="UP000504603"/>
    </source>
</evidence>
<evidence type="ECO:0000256" key="3">
    <source>
        <dbReference type="ARBA" id="ARBA00022989"/>
    </source>
</evidence>
<dbReference type="AlphaFoldDB" id="A0A6J1D9D9"/>
<dbReference type="GO" id="GO:0098542">
    <property type="term" value="P:defense response to other organism"/>
    <property type="evidence" value="ECO:0007669"/>
    <property type="project" value="InterPro"/>
</dbReference>
<accession>A0A6J1D9D9</accession>
<dbReference type="Proteomes" id="UP000504603">
    <property type="component" value="Unplaced"/>
</dbReference>
<evidence type="ECO:0000256" key="5">
    <source>
        <dbReference type="SAM" id="MobiDB-lite"/>
    </source>
</evidence>
<reference evidence="9 10" key="1">
    <citation type="submission" date="2025-04" db="UniProtKB">
        <authorList>
            <consortium name="RefSeq"/>
        </authorList>
    </citation>
    <scope>IDENTIFICATION</scope>
    <source>
        <strain evidence="9 10">OHB3-1</strain>
    </source>
</reference>
<gene>
    <name evidence="9 10" type="primary">LOC111018575</name>
</gene>
<dbReference type="InterPro" id="IPR004864">
    <property type="entry name" value="LEA_2"/>
</dbReference>
<evidence type="ECO:0000256" key="4">
    <source>
        <dbReference type="ARBA" id="ARBA00023136"/>
    </source>
</evidence>
<evidence type="ECO:0000256" key="6">
    <source>
        <dbReference type="SAM" id="Phobius"/>
    </source>
</evidence>
<dbReference type="PANTHER" id="PTHR31234">
    <property type="entry name" value="LATE EMBRYOGENESIS ABUNDANT (LEA) HYDROXYPROLINE-RICH GLYCOPROTEIN FAMILY"/>
    <property type="match status" value="1"/>
</dbReference>
<dbReference type="KEGG" id="mcha:111018575"/>
<evidence type="ECO:0000256" key="2">
    <source>
        <dbReference type="ARBA" id="ARBA00022692"/>
    </source>
</evidence>
<comment type="subcellular location">
    <subcellularLocation>
        <location evidence="1">Membrane</location>
        <topology evidence="1">Single-pass membrane protein</topology>
    </subcellularLocation>
</comment>
<keyword evidence="8" id="KW-1185">Reference proteome</keyword>
<evidence type="ECO:0000313" key="9">
    <source>
        <dbReference type="RefSeq" id="XP_022150413.1"/>
    </source>
</evidence>
<dbReference type="InterPro" id="IPR044839">
    <property type="entry name" value="NDR1-like"/>
</dbReference>
<name>A0A6J1D9D9_MOMCH</name>
<protein>
    <submittedName>
        <fullName evidence="9 10">NDR1/HIN1-like protein 6</fullName>
    </submittedName>
</protein>
<feature type="region of interest" description="Disordered" evidence="5">
    <location>
        <begin position="1"/>
        <end position="39"/>
    </location>
</feature>
<dbReference type="GO" id="GO:0005886">
    <property type="term" value="C:plasma membrane"/>
    <property type="evidence" value="ECO:0007669"/>
    <property type="project" value="TreeGrafter"/>
</dbReference>
<keyword evidence="2 6" id="KW-0812">Transmembrane</keyword>
<dbReference type="GeneID" id="111018575"/>
<feature type="domain" description="Late embryogenesis abundant protein LEA-2 subgroup" evidence="7">
    <location>
        <begin position="115"/>
        <end position="217"/>
    </location>
</feature>
<organism evidence="8 9">
    <name type="scientific">Momordica charantia</name>
    <name type="common">Bitter gourd</name>
    <name type="synonym">Balsam pear</name>
    <dbReference type="NCBI Taxonomy" id="3673"/>
    <lineage>
        <taxon>Eukaryota</taxon>
        <taxon>Viridiplantae</taxon>
        <taxon>Streptophyta</taxon>
        <taxon>Embryophyta</taxon>
        <taxon>Tracheophyta</taxon>
        <taxon>Spermatophyta</taxon>
        <taxon>Magnoliopsida</taxon>
        <taxon>eudicotyledons</taxon>
        <taxon>Gunneridae</taxon>
        <taxon>Pentapetalae</taxon>
        <taxon>rosids</taxon>
        <taxon>fabids</taxon>
        <taxon>Cucurbitales</taxon>
        <taxon>Cucurbitaceae</taxon>
        <taxon>Momordiceae</taxon>
        <taxon>Momordica</taxon>
    </lineage>
</organism>
<dbReference type="RefSeq" id="XP_022150414.1">
    <property type="nucleotide sequence ID" value="XM_022294722.1"/>
</dbReference>
<feature type="transmembrane region" description="Helical" evidence="6">
    <location>
        <begin position="53"/>
        <end position="79"/>
    </location>
</feature>
<dbReference type="RefSeq" id="XP_022150413.1">
    <property type="nucleotide sequence ID" value="XM_022294721.1"/>
</dbReference>
<keyword evidence="3 6" id="KW-1133">Transmembrane helix</keyword>
<dbReference type="PANTHER" id="PTHR31234:SF35">
    <property type="entry name" value="LATE EMBRYOGENESIS ABUNDANT (LEA) HYDROXYPROLINE-RICH GLYCOPROTEIN FAMILY"/>
    <property type="match status" value="1"/>
</dbReference>
<keyword evidence="4 6" id="KW-0472">Membrane</keyword>